<evidence type="ECO:0000313" key="5">
    <source>
        <dbReference type="Proteomes" id="UP001205566"/>
    </source>
</evidence>
<reference evidence="4" key="1">
    <citation type="thesis" date="2020" institute="Technische Universitat Dresden" country="Dresden, Germany">
        <title>The Agarolytic System of Microbulbifer elongatus PORT2, Isolated from Batu Karas, Pangandaran West Java Indonesia.</title>
        <authorList>
            <person name="Anggraeni S.R."/>
        </authorList>
    </citation>
    <scope>NUCLEOTIDE SEQUENCE</scope>
    <source>
        <strain evidence="4">PORT2</strain>
    </source>
</reference>
<proteinExistence type="predicted"/>
<sequence length="276" mass="28707">MPEWSVLAAALSIGFLGSSHCIGMCGGISGALGLAVPGEKPQWPRLLGYSAGRIASYALMGLIVGAVGAYLAVDLAAGLAPLRVIAGLMLIAMALYLANWWRGLVWLERGGAVLWRGLQPLSRRLLPVNSTSQAVALGALWGWLPCGLVYSALTYALAQGSAPQAALAMFAFGLGTAPAVLATGVAATRLRTLIQKPGVRLSLASLVFVFGLWTLWGGFGHGDHGQHGGHAGQHGPHTESHSEELPVEPSAGSHHHHHHHADQHTADDESDDGAAD</sequence>
<feature type="domain" description="Urease accessory protein UreH-like transmembrane" evidence="3">
    <location>
        <begin position="9"/>
        <end position="213"/>
    </location>
</feature>
<comment type="caution">
    <text evidence="4">The sequence shown here is derived from an EMBL/GenBank/DDBJ whole genome shotgun (WGS) entry which is preliminary data.</text>
</comment>
<dbReference type="Proteomes" id="UP001205566">
    <property type="component" value="Unassembled WGS sequence"/>
</dbReference>
<evidence type="ECO:0000259" key="3">
    <source>
        <dbReference type="Pfam" id="PF13386"/>
    </source>
</evidence>
<dbReference type="PANTHER" id="PTHR42208">
    <property type="entry name" value="HEAVY METAL TRANSPORTER-RELATED"/>
    <property type="match status" value="1"/>
</dbReference>
<dbReference type="Pfam" id="PF13386">
    <property type="entry name" value="DsbD_2"/>
    <property type="match status" value="1"/>
</dbReference>
<keyword evidence="2" id="KW-1133">Transmembrane helix</keyword>
<dbReference type="RefSeq" id="WP_255875987.1">
    <property type="nucleotide sequence ID" value="NZ_JACASI010000046.1"/>
</dbReference>
<protein>
    <submittedName>
        <fullName evidence="4">Sulfite exporter TauE/SafE family protein</fullName>
    </submittedName>
</protein>
<feature type="transmembrane region" description="Helical" evidence="2">
    <location>
        <begin position="165"/>
        <end position="187"/>
    </location>
</feature>
<evidence type="ECO:0000313" key="4">
    <source>
        <dbReference type="EMBL" id="MCQ3831059.1"/>
    </source>
</evidence>
<evidence type="ECO:0000256" key="2">
    <source>
        <dbReference type="SAM" id="Phobius"/>
    </source>
</evidence>
<feature type="transmembrane region" description="Helical" evidence="2">
    <location>
        <begin position="134"/>
        <end position="158"/>
    </location>
</feature>
<name>A0ABT1P7U7_9GAMM</name>
<feature type="transmembrane region" description="Helical" evidence="2">
    <location>
        <begin position="80"/>
        <end position="101"/>
    </location>
</feature>
<keyword evidence="2" id="KW-0812">Transmembrane</keyword>
<feature type="transmembrane region" description="Helical" evidence="2">
    <location>
        <begin position="199"/>
        <end position="219"/>
    </location>
</feature>
<dbReference type="EMBL" id="JACASI010000046">
    <property type="protein sequence ID" value="MCQ3831059.1"/>
    <property type="molecule type" value="Genomic_DNA"/>
</dbReference>
<dbReference type="PANTHER" id="PTHR42208:SF1">
    <property type="entry name" value="HEAVY METAL TRANSPORTER"/>
    <property type="match status" value="1"/>
</dbReference>
<feature type="transmembrane region" description="Helical" evidence="2">
    <location>
        <begin position="54"/>
        <end position="73"/>
    </location>
</feature>
<organism evidence="4 5">
    <name type="scientific">Microbulbifer elongatus</name>
    <dbReference type="NCBI Taxonomy" id="86173"/>
    <lineage>
        <taxon>Bacteria</taxon>
        <taxon>Pseudomonadati</taxon>
        <taxon>Pseudomonadota</taxon>
        <taxon>Gammaproteobacteria</taxon>
        <taxon>Cellvibrionales</taxon>
        <taxon>Microbulbiferaceae</taxon>
        <taxon>Microbulbifer</taxon>
    </lineage>
</organism>
<feature type="region of interest" description="Disordered" evidence="1">
    <location>
        <begin position="224"/>
        <end position="276"/>
    </location>
</feature>
<evidence type="ECO:0000256" key="1">
    <source>
        <dbReference type="SAM" id="MobiDB-lite"/>
    </source>
</evidence>
<dbReference type="InterPro" id="IPR039447">
    <property type="entry name" value="UreH-like_TM_dom"/>
</dbReference>
<keyword evidence="2" id="KW-0472">Membrane</keyword>
<keyword evidence="5" id="KW-1185">Reference proteome</keyword>
<accession>A0ABT1P7U7</accession>
<gene>
    <name evidence="4" type="ORF">HXX02_16590</name>
</gene>